<dbReference type="EMBL" id="LR031875">
    <property type="protein sequence ID" value="VDD34280.1"/>
    <property type="molecule type" value="Genomic_DNA"/>
</dbReference>
<dbReference type="AlphaFoldDB" id="A0A3P6E2A5"/>
<feature type="non-terminal residue" evidence="1">
    <location>
        <position position="1"/>
    </location>
</feature>
<evidence type="ECO:0000313" key="1">
    <source>
        <dbReference type="EMBL" id="VDD34280.1"/>
    </source>
</evidence>
<name>A0A3P6E2A5_BRAOL</name>
<gene>
    <name evidence="1" type="ORF">BOLC9T59603H</name>
</gene>
<accession>A0A3P6E2A5</accession>
<organism evidence="1">
    <name type="scientific">Brassica oleracea</name>
    <name type="common">Wild cabbage</name>
    <dbReference type="NCBI Taxonomy" id="3712"/>
    <lineage>
        <taxon>Eukaryota</taxon>
        <taxon>Viridiplantae</taxon>
        <taxon>Streptophyta</taxon>
        <taxon>Embryophyta</taxon>
        <taxon>Tracheophyta</taxon>
        <taxon>Spermatophyta</taxon>
        <taxon>Magnoliopsida</taxon>
        <taxon>eudicotyledons</taxon>
        <taxon>Gunneridae</taxon>
        <taxon>Pentapetalae</taxon>
        <taxon>rosids</taxon>
        <taxon>malvids</taxon>
        <taxon>Brassicales</taxon>
        <taxon>Brassicaceae</taxon>
        <taxon>Brassiceae</taxon>
        <taxon>Brassica</taxon>
    </lineage>
</organism>
<reference evidence="1" key="1">
    <citation type="submission" date="2018-11" db="EMBL/GenBank/DDBJ databases">
        <authorList>
            <consortium name="Genoscope - CEA"/>
            <person name="William W."/>
        </authorList>
    </citation>
    <scope>NUCLEOTIDE SEQUENCE</scope>
</reference>
<proteinExistence type="predicted"/>
<sequence>TAGRSFTHRTEIQQEKHHHKLVTEGVYTSQRHPRGFSHLVYGNAALHGLSEEHYLQQFLGRQYVE</sequence>
<protein>
    <submittedName>
        <fullName evidence="1">Uncharacterized protein</fullName>
    </submittedName>
</protein>